<gene>
    <name evidence="1" type="ORF">EV207_10189</name>
</gene>
<reference evidence="1 2" key="1">
    <citation type="submission" date="2019-03" db="EMBL/GenBank/DDBJ databases">
        <title>Genomic Encyclopedia of Type Strains, Phase IV (KMG-IV): sequencing the most valuable type-strain genomes for metagenomic binning, comparative biology and taxonomic classification.</title>
        <authorList>
            <person name="Goeker M."/>
        </authorList>
    </citation>
    <scope>NUCLEOTIDE SEQUENCE [LARGE SCALE GENOMIC DNA]</scope>
    <source>
        <strain evidence="1 2">DSM 19377</strain>
    </source>
</reference>
<sequence>MTIVLFLFILLAAACIVYSILRYKQSDQYRFTRAERTNDIYMYEKNGKIFMTTKGVTFQGYIQIEPNETVYSVAQINIVFDGPKSRLLDITRNDLYDIEKQLYTKYPNTQVDWQPPMSDLLNSI</sequence>
<name>A0A4R2PCM0_9BACL</name>
<dbReference type="Proteomes" id="UP000295416">
    <property type="component" value="Unassembled WGS sequence"/>
</dbReference>
<evidence type="ECO:0000313" key="2">
    <source>
        <dbReference type="Proteomes" id="UP000295416"/>
    </source>
</evidence>
<comment type="caution">
    <text evidence="1">The sequence shown here is derived from an EMBL/GenBank/DDBJ whole genome shotgun (WGS) entry which is preliminary data.</text>
</comment>
<dbReference type="EMBL" id="SLXK01000001">
    <property type="protein sequence ID" value="TCP32114.1"/>
    <property type="molecule type" value="Genomic_DNA"/>
</dbReference>
<dbReference type="AlphaFoldDB" id="A0A4R2PCM0"/>
<dbReference type="OrthoDB" id="2735026at2"/>
<organism evidence="1 2">
    <name type="scientific">Scopulibacillus darangshiensis</name>
    <dbReference type="NCBI Taxonomy" id="442528"/>
    <lineage>
        <taxon>Bacteria</taxon>
        <taxon>Bacillati</taxon>
        <taxon>Bacillota</taxon>
        <taxon>Bacilli</taxon>
        <taxon>Bacillales</taxon>
        <taxon>Sporolactobacillaceae</taxon>
        <taxon>Scopulibacillus</taxon>
    </lineage>
</organism>
<dbReference type="RefSeq" id="WP_132742631.1">
    <property type="nucleotide sequence ID" value="NZ_SLXK01000001.1"/>
</dbReference>
<protein>
    <recommendedName>
        <fullName evidence="3">Sigma-w pathway protein ysdB</fullName>
    </recommendedName>
</protein>
<evidence type="ECO:0008006" key="3">
    <source>
        <dbReference type="Google" id="ProtNLM"/>
    </source>
</evidence>
<proteinExistence type="predicted"/>
<keyword evidence="2" id="KW-1185">Reference proteome</keyword>
<evidence type="ECO:0000313" key="1">
    <source>
        <dbReference type="EMBL" id="TCP32114.1"/>
    </source>
</evidence>
<accession>A0A4R2PCM0</accession>